<keyword evidence="2" id="KW-0472">Membrane</keyword>
<evidence type="ECO:0000256" key="1">
    <source>
        <dbReference type="SAM" id="MobiDB-lite"/>
    </source>
</evidence>
<feature type="domain" description="LTD" evidence="4">
    <location>
        <begin position="276"/>
        <end position="392"/>
    </location>
</feature>
<feature type="compositionally biased region" description="Low complexity" evidence="1">
    <location>
        <begin position="888"/>
        <end position="897"/>
    </location>
</feature>
<feature type="domain" description="LTD" evidence="4">
    <location>
        <begin position="26"/>
        <end position="130"/>
    </location>
</feature>
<feature type="chain" id="PRO_5035211562" description="LTD domain-containing protein" evidence="3">
    <location>
        <begin position="32"/>
        <end position="953"/>
    </location>
</feature>
<feature type="domain" description="LTD" evidence="4">
    <location>
        <begin position="399"/>
        <end position="498"/>
    </location>
</feature>
<reference evidence="5" key="2">
    <citation type="submission" date="2020-09" db="EMBL/GenBank/DDBJ databases">
        <authorList>
            <person name="Sun Q."/>
            <person name="Zhou Y."/>
        </authorList>
    </citation>
    <scope>NUCLEOTIDE SEQUENCE</scope>
    <source>
        <strain evidence="5">CGMCC 1.12785</strain>
    </source>
</reference>
<dbReference type="Proteomes" id="UP000616114">
    <property type="component" value="Unassembled WGS sequence"/>
</dbReference>
<keyword evidence="2" id="KW-0812">Transmembrane</keyword>
<dbReference type="InterPro" id="IPR001322">
    <property type="entry name" value="Lamin_tail_dom"/>
</dbReference>
<gene>
    <name evidence="5" type="ORF">GCM10011333_16490</name>
</gene>
<name>A0A8J2XKG2_9MICO</name>
<sequence>MTRMRTRVAAGAVAAIGALLASSGVAGMAMASEAPGELPPIAVNEVETDEDWIEITNTGDQPVDVSGWVVKDDNDTRTLAFPEGSVVEPGGFLSILTGEGDAGFGLGANDEARIFLPDGATLVDEFAWTGHPATSYGRCPDGTGEFVVTAEPTRDAANACAAPVAESLVLNEISTAEDWVELGSTATVPVDASGLILAAADGSWSQSLPAGSELAAEGHYVLDAELPGSGGVRLLEADGETVIDAFDWTEAAETSYGRCTDRFGEFSVTAAATRGTANDCAPPAAAEALVINEVESNNDDTDWVELFHIGDEPVDISGYIFRDDNDNRGYTLPEGSIVEPGDFFVIDQAQGVRPGFDFGLGANDEVRLFAPDGATLIVEYSWTEHAAVTYGRCPDGTGEMQDTTVSTKGGPNDCSTPLRINEVDGKDGGFTELINVGVEDVDAGGMTLRTAAGQETALSGTLAPEEYLVVEELAFQDADGIALLEADGNEIDSYDWTGHAQTSYGRCPDGRGEFEVTAEATPGAGNLCEGVTPVSPWPGGEEVVILDEEDDFEGDLSGLIYEPGENGELGTIWAVENGNSLLFKILPDGNGGWSPDVDEEWAGGLTLRYPDGTGAPDSEGVTLTDAGAAGGVYVGTERNNAESSVSRPSVLRYDISDTSGELVATDEWNLAEDFPNLGANLGIEGITWIPDSWLTGQGFLDESTGAAYDPAAYSGHGGGLFFVGFEGTAAVYAYALFDDGSFHRVAEIQSSFDIVAEVQFDRDRDVLWVICDDTCQGRTATFEVDEAGVFAETAVYARPAGMPDLNNEGFTFLDASQCVDGRVQTFYSDDNDTDGFSLRSGTLNCALQADPDPSDPDPSDPGADPEPGPTEPGADPEPTQPGTEPNEPGADPGDAAQPGGGSGQQPSGSDDRASGGGTLPRTGAEFAGLALLALALMGAGTAALRTARRQNGQ</sequence>
<dbReference type="Pfam" id="PF00932">
    <property type="entry name" value="LTD"/>
    <property type="match status" value="2"/>
</dbReference>
<keyword evidence="6" id="KW-1185">Reference proteome</keyword>
<dbReference type="InterPro" id="IPR036415">
    <property type="entry name" value="Lamin_tail_dom_sf"/>
</dbReference>
<organism evidence="5 6">
    <name type="scientific">Sediminivirga luteola</name>
    <dbReference type="NCBI Taxonomy" id="1774748"/>
    <lineage>
        <taxon>Bacteria</taxon>
        <taxon>Bacillati</taxon>
        <taxon>Actinomycetota</taxon>
        <taxon>Actinomycetes</taxon>
        <taxon>Micrococcales</taxon>
        <taxon>Brevibacteriaceae</taxon>
        <taxon>Sediminivirga</taxon>
    </lineage>
</organism>
<feature type="signal peptide" evidence="3">
    <location>
        <begin position="1"/>
        <end position="31"/>
    </location>
</feature>
<evidence type="ECO:0000256" key="3">
    <source>
        <dbReference type="SAM" id="SignalP"/>
    </source>
</evidence>
<proteinExistence type="predicted"/>
<feature type="transmembrane region" description="Helical" evidence="2">
    <location>
        <begin position="926"/>
        <end position="944"/>
    </location>
</feature>
<keyword evidence="3" id="KW-0732">Signal</keyword>
<evidence type="ECO:0000256" key="2">
    <source>
        <dbReference type="SAM" id="Phobius"/>
    </source>
</evidence>
<dbReference type="EMBL" id="BMFY01000006">
    <property type="protein sequence ID" value="GGA14252.1"/>
    <property type="molecule type" value="Genomic_DNA"/>
</dbReference>
<evidence type="ECO:0000313" key="6">
    <source>
        <dbReference type="Proteomes" id="UP000616114"/>
    </source>
</evidence>
<protein>
    <recommendedName>
        <fullName evidence="4">LTD domain-containing protein</fullName>
    </recommendedName>
</protein>
<accession>A0A8J2XKG2</accession>
<dbReference type="AlphaFoldDB" id="A0A8J2XKG2"/>
<evidence type="ECO:0000259" key="4">
    <source>
        <dbReference type="PROSITE" id="PS51841"/>
    </source>
</evidence>
<evidence type="ECO:0000313" key="5">
    <source>
        <dbReference type="EMBL" id="GGA14252.1"/>
    </source>
</evidence>
<feature type="region of interest" description="Disordered" evidence="1">
    <location>
        <begin position="844"/>
        <end position="922"/>
    </location>
</feature>
<dbReference type="Gene3D" id="2.60.40.1260">
    <property type="entry name" value="Lamin Tail domain"/>
    <property type="match status" value="2"/>
</dbReference>
<dbReference type="SUPFAM" id="SSF74853">
    <property type="entry name" value="Lamin A/C globular tail domain"/>
    <property type="match status" value="3"/>
</dbReference>
<keyword evidence="2" id="KW-1133">Transmembrane helix</keyword>
<comment type="caution">
    <text evidence="5">The sequence shown here is derived from an EMBL/GenBank/DDBJ whole genome shotgun (WGS) entry which is preliminary data.</text>
</comment>
<reference evidence="5" key="1">
    <citation type="journal article" date="2014" name="Int. J. Syst. Evol. Microbiol.">
        <title>Complete genome sequence of Corynebacterium casei LMG S-19264T (=DSM 44701T), isolated from a smear-ripened cheese.</title>
        <authorList>
            <consortium name="US DOE Joint Genome Institute (JGI-PGF)"/>
            <person name="Walter F."/>
            <person name="Albersmeier A."/>
            <person name="Kalinowski J."/>
            <person name="Ruckert C."/>
        </authorList>
    </citation>
    <scope>NUCLEOTIDE SEQUENCE</scope>
    <source>
        <strain evidence="5">CGMCC 1.12785</strain>
    </source>
</reference>
<dbReference type="PROSITE" id="PS51841">
    <property type="entry name" value="LTD"/>
    <property type="match status" value="3"/>
</dbReference>